<accession>A0A401T674</accession>
<gene>
    <name evidence="2" type="ORF">chiPu_0016685</name>
</gene>
<reference evidence="2 3" key="1">
    <citation type="journal article" date="2018" name="Nat. Ecol. Evol.">
        <title>Shark genomes provide insights into elasmobranch evolution and the origin of vertebrates.</title>
        <authorList>
            <person name="Hara Y"/>
            <person name="Yamaguchi K"/>
            <person name="Onimaru K"/>
            <person name="Kadota M"/>
            <person name="Koyanagi M"/>
            <person name="Keeley SD"/>
            <person name="Tatsumi K"/>
            <person name="Tanaka K"/>
            <person name="Motone F"/>
            <person name="Kageyama Y"/>
            <person name="Nozu R"/>
            <person name="Adachi N"/>
            <person name="Nishimura O"/>
            <person name="Nakagawa R"/>
            <person name="Tanegashima C"/>
            <person name="Kiyatake I"/>
            <person name="Matsumoto R"/>
            <person name="Murakumo K"/>
            <person name="Nishida K"/>
            <person name="Terakita A"/>
            <person name="Kuratani S"/>
            <person name="Sato K"/>
            <person name="Hyodo S Kuraku.S."/>
        </authorList>
    </citation>
    <scope>NUCLEOTIDE SEQUENCE [LARGE SCALE GENOMIC DNA]</scope>
</reference>
<comment type="caution">
    <text evidence="2">The sequence shown here is derived from an EMBL/GenBank/DDBJ whole genome shotgun (WGS) entry which is preliminary data.</text>
</comment>
<evidence type="ECO:0000256" key="1">
    <source>
        <dbReference type="SAM" id="MobiDB-lite"/>
    </source>
</evidence>
<proteinExistence type="predicted"/>
<name>A0A401T674_CHIPU</name>
<evidence type="ECO:0000313" key="3">
    <source>
        <dbReference type="Proteomes" id="UP000287033"/>
    </source>
</evidence>
<feature type="compositionally biased region" description="Low complexity" evidence="1">
    <location>
        <begin position="29"/>
        <end position="40"/>
    </location>
</feature>
<dbReference type="EMBL" id="BEZZ01001127">
    <property type="protein sequence ID" value="GCC38173.1"/>
    <property type="molecule type" value="Genomic_DNA"/>
</dbReference>
<protein>
    <submittedName>
        <fullName evidence="2">Uncharacterized protein</fullName>
    </submittedName>
</protein>
<dbReference type="AlphaFoldDB" id="A0A401T674"/>
<keyword evidence="3" id="KW-1185">Reference proteome</keyword>
<evidence type="ECO:0000313" key="2">
    <source>
        <dbReference type="EMBL" id="GCC38173.1"/>
    </source>
</evidence>
<feature type="region of interest" description="Disordered" evidence="1">
    <location>
        <begin position="29"/>
        <end position="73"/>
    </location>
</feature>
<sequence length="91" mass="9785">MTFGMLRPLQLHLPPSLIAKDRLVNGRVIDGSSGPIGSGDRTSTYNRRRGVPGMAARDHRSRRHPGAGAGAALSRPLRLCCSRNGRAVIDK</sequence>
<organism evidence="2 3">
    <name type="scientific">Chiloscyllium punctatum</name>
    <name type="common">Brownbanded bambooshark</name>
    <name type="synonym">Hemiscyllium punctatum</name>
    <dbReference type="NCBI Taxonomy" id="137246"/>
    <lineage>
        <taxon>Eukaryota</taxon>
        <taxon>Metazoa</taxon>
        <taxon>Chordata</taxon>
        <taxon>Craniata</taxon>
        <taxon>Vertebrata</taxon>
        <taxon>Chondrichthyes</taxon>
        <taxon>Elasmobranchii</taxon>
        <taxon>Galeomorphii</taxon>
        <taxon>Galeoidea</taxon>
        <taxon>Orectolobiformes</taxon>
        <taxon>Hemiscylliidae</taxon>
        <taxon>Chiloscyllium</taxon>
    </lineage>
</organism>
<dbReference type="Proteomes" id="UP000287033">
    <property type="component" value="Unassembled WGS sequence"/>
</dbReference>